<keyword evidence="3" id="KW-0812">Transmembrane</keyword>
<dbReference type="Pfam" id="PF16561">
    <property type="entry name" value="AMPK1_CBM"/>
    <property type="match status" value="1"/>
</dbReference>
<comment type="caution">
    <text evidence="5">The sequence shown here is derived from an EMBL/GenBank/DDBJ whole genome shotgun (WGS) entry which is preliminary data.</text>
</comment>
<dbReference type="OrthoDB" id="531008at2759"/>
<sequence>MADASTVDTTIVWTDGEADSVAIRGTFGSDSKQWWEKTIPLRRAHASGIFSVVLALAPGRYEFKYVVNGSDWRVSPSAYPITNDGHGNSNNVIAVVAPAAATNGQRDKTETALSVGESEQQTTIQNASERTRLLATRPNKSKAASSSLGNQDLAAEDGRRLPRLAVGEDGYSEPLSSGGGNEPSEATWSRQRIVVATLVLLLFVLLGAASALYYE</sequence>
<name>A0A9W8EE27_9FUNG</name>
<feature type="domain" description="AMP-activated protein kinase glycogen-binding" evidence="4">
    <location>
        <begin position="7"/>
        <end position="98"/>
    </location>
</feature>
<feature type="region of interest" description="Disordered" evidence="2">
    <location>
        <begin position="103"/>
        <end position="159"/>
    </location>
</feature>
<reference evidence="5" key="1">
    <citation type="submission" date="2022-07" db="EMBL/GenBank/DDBJ databases">
        <title>Phylogenomic reconstructions and comparative analyses of Kickxellomycotina fungi.</title>
        <authorList>
            <person name="Reynolds N.K."/>
            <person name="Stajich J.E."/>
            <person name="Barry K."/>
            <person name="Grigoriev I.V."/>
            <person name="Crous P."/>
            <person name="Smith M.E."/>
        </authorList>
    </citation>
    <scope>NUCLEOTIDE SEQUENCE</scope>
    <source>
        <strain evidence="5">IMI 214461</strain>
    </source>
</reference>
<keyword evidence="3" id="KW-1133">Transmembrane helix</keyword>
<keyword evidence="5" id="KW-0808">Transferase</keyword>
<evidence type="ECO:0000256" key="1">
    <source>
        <dbReference type="ARBA" id="ARBA00010926"/>
    </source>
</evidence>
<evidence type="ECO:0000313" key="5">
    <source>
        <dbReference type="EMBL" id="KAJ2001695.1"/>
    </source>
</evidence>
<dbReference type="InterPro" id="IPR050827">
    <property type="entry name" value="CRP1_MDG1_kinase"/>
</dbReference>
<evidence type="ECO:0000259" key="4">
    <source>
        <dbReference type="Pfam" id="PF16561"/>
    </source>
</evidence>
<dbReference type="AlphaFoldDB" id="A0A9W8EE27"/>
<dbReference type="SUPFAM" id="SSF81296">
    <property type="entry name" value="E set domains"/>
    <property type="match status" value="1"/>
</dbReference>
<keyword evidence="5" id="KW-0418">Kinase</keyword>
<evidence type="ECO:0000256" key="2">
    <source>
        <dbReference type="SAM" id="MobiDB-lite"/>
    </source>
</evidence>
<keyword evidence="3" id="KW-0472">Membrane</keyword>
<dbReference type="CDD" id="cd02859">
    <property type="entry name" value="E_set_AMPKbeta_like_N"/>
    <property type="match status" value="1"/>
</dbReference>
<keyword evidence="6" id="KW-1185">Reference proteome</keyword>
<proteinExistence type="inferred from homology"/>
<dbReference type="Proteomes" id="UP001150907">
    <property type="component" value="Unassembled WGS sequence"/>
</dbReference>
<organism evidence="5 6">
    <name type="scientific">Coemansia thaxteri</name>
    <dbReference type="NCBI Taxonomy" id="2663907"/>
    <lineage>
        <taxon>Eukaryota</taxon>
        <taxon>Fungi</taxon>
        <taxon>Fungi incertae sedis</taxon>
        <taxon>Zoopagomycota</taxon>
        <taxon>Kickxellomycotina</taxon>
        <taxon>Kickxellomycetes</taxon>
        <taxon>Kickxellales</taxon>
        <taxon>Kickxellaceae</taxon>
        <taxon>Coemansia</taxon>
    </lineage>
</organism>
<dbReference type="InterPro" id="IPR014756">
    <property type="entry name" value="Ig_E-set"/>
</dbReference>
<dbReference type="PANTHER" id="PTHR10343">
    <property type="entry name" value="5'-AMP-ACTIVATED PROTEIN KINASE , BETA SUBUNIT"/>
    <property type="match status" value="1"/>
</dbReference>
<dbReference type="EMBL" id="JANBQF010000376">
    <property type="protein sequence ID" value="KAJ2001695.1"/>
    <property type="molecule type" value="Genomic_DNA"/>
</dbReference>
<protein>
    <submittedName>
        <fullName evidence="5">5'-AMP-activated protein kinase subunit beta-2</fullName>
    </submittedName>
</protein>
<feature type="compositionally biased region" description="Polar residues" evidence="2">
    <location>
        <begin position="117"/>
        <end position="128"/>
    </location>
</feature>
<dbReference type="Gene3D" id="2.60.40.10">
    <property type="entry name" value="Immunoglobulins"/>
    <property type="match status" value="1"/>
</dbReference>
<dbReference type="InterPro" id="IPR013783">
    <property type="entry name" value="Ig-like_fold"/>
</dbReference>
<accession>A0A9W8EE27</accession>
<evidence type="ECO:0000313" key="6">
    <source>
        <dbReference type="Proteomes" id="UP001150907"/>
    </source>
</evidence>
<dbReference type="PANTHER" id="PTHR10343:SF84">
    <property type="entry name" value="5'-AMP-ACTIVATED PROTEIN KINASE SUBUNIT BETA-1"/>
    <property type="match status" value="1"/>
</dbReference>
<gene>
    <name evidence="5" type="primary">PRKAB2</name>
    <name evidence="5" type="ORF">H4R26_003994</name>
</gene>
<evidence type="ECO:0000256" key="3">
    <source>
        <dbReference type="SAM" id="Phobius"/>
    </source>
</evidence>
<dbReference type="GO" id="GO:0016301">
    <property type="term" value="F:kinase activity"/>
    <property type="evidence" value="ECO:0007669"/>
    <property type="project" value="UniProtKB-KW"/>
</dbReference>
<comment type="similarity">
    <text evidence="1">Belongs to the 5'-AMP-activated protein kinase beta subunit family.</text>
</comment>
<feature type="transmembrane region" description="Helical" evidence="3">
    <location>
        <begin position="193"/>
        <end position="214"/>
    </location>
</feature>
<dbReference type="InterPro" id="IPR032640">
    <property type="entry name" value="AMPK1_CBM"/>
</dbReference>